<evidence type="ECO:0000256" key="7">
    <source>
        <dbReference type="ARBA" id="ARBA00022982"/>
    </source>
</evidence>
<comment type="subcellular location">
    <subcellularLocation>
        <location evidence="12">Cytoplasmic vesicle</location>
        <location evidence="12">Secretory vesicle</location>
        <location evidence="12">Chromaffin granule membrane</location>
        <topology evidence="12">Multi-pass membrane protein</topology>
    </subcellularLocation>
</comment>
<sequence length="149" mass="16471">LPIHVFCGLTLLVMAIGTSLLGITEKLLDTYSLFAPEGVLANMLGILLLFYGVLLVYLITREEYRRPPNPEEESLSVHFKNLTEDKTRPGFVSSFTAKVGFLTLYSDANAAAERQTLTAIDSLHFHSPESKSVDGEREVLTTLLSIRIA</sequence>
<evidence type="ECO:0000256" key="8">
    <source>
        <dbReference type="ARBA" id="ARBA00022989"/>
    </source>
</evidence>
<reference evidence="20" key="1">
    <citation type="submission" date="2025-08" db="UniProtKB">
        <authorList>
            <consortium name="Ensembl"/>
        </authorList>
    </citation>
    <scope>IDENTIFICATION</scope>
</reference>
<keyword evidence="10 18" id="KW-0472">Membrane</keyword>
<dbReference type="GO" id="GO:0016491">
    <property type="term" value="F:oxidoreductase activity"/>
    <property type="evidence" value="ECO:0007669"/>
    <property type="project" value="InterPro"/>
</dbReference>
<keyword evidence="2" id="KW-0813">Transport</keyword>
<keyword evidence="3" id="KW-0349">Heme</keyword>
<feature type="transmembrane region" description="Helical" evidence="18">
    <location>
        <begin position="38"/>
        <end position="59"/>
    </location>
</feature>
<dbReference type="AlphaFoldDB" id="A0A3B3U6X7"/>
<keyword evidence="5" id="KW-0479">Metal-binding</keyword>
<keyword evidence="21" id="KW-1185">Reference proteome</keyword>
<keyword evidence="8 18" id="KW-1133">Transmembrane helix</keyword>
<proteinExistence type="predicted"/>
<organism evidence="20 21">
    <name type="scientific">Poecilia latipinna</name>
    <name type="common">sailfin molly</name>
    <dbReference type="NCBI Taxonomy" id="48699"/>
    <lineage>
        <taxon>Eukaryota</taxon>
        <taxon>Metazoa</taxon>
        <taxon>Chordata</taxon>
        <taxon>Craniata</taxon>
        <taxon>Vertebrata</taxon>
        <taxon>Euteleostomi</taxon>
        <taxon>Actinopterygii</taxon>
        <taxon>Neopterygii</taxon>
        <taxon>Teleostei</taxon>
        <taxon>Neoteleostei</taxon>
        <taxon>Acanthomorphata</taxon>
        <taxon>Ovalentaria</taxon>
        <taxon>Atherinomorphae</taxon>
        <taxon>Cyprinodontiformes</taxon>
        <taxon>Poeciliidae</taxon>
        <taxon>Poeciliinae</taxon>
        <taxon>Poecilia</taxon>
    </lineage>
</organism>
<name>A0A3B3U6X7_9TELE</name>
<evidence type="ECO:0000256" key="17">
    <source>
        <dbReference type="ARBA" id="ARBA00047447"/>
    </source>
</evidence>
<evidence type="ECO:0000256" key="5">
    <source>
        <dbReference type="ARBA" id="ARBA00022723"/>
    </source>
</evidence>
<dbReference type="GO" id="GO:0046872">
    <property type="term" value="F:metal ion binding"/>
    <property type="evidence" value="ECO:0007669"/>
    <property type="project" value="UniProtKB-KW"/>
</dbReference>
<comment type="cofactor">
    <cofactor evidence="1">
        <name>heme b</name>
        <dbReference type="ChEBI" id="CHEBI:60344"/>
    </cofactor>
</comment>
<evidence type="ECO:0000256" key="13">
    <source>
        <dbReference type="ARBA" id="ARBA00024231"/>
    </source>
</evidence>
<dbReference type="GeneTree" id="ENSGT00950000183197"/>
<dbReference type="GO" id="GO:0005765">
    <property type="term" value="C:lysosomal membrane"/>
    <property type="evidence" value="ECO:0007669"/>
    <property type="project" value="TreeGrafter"/>
</dbReference>
<evidence type="ECO:0000256" key="12">
    <source>
        <dbReference type="ARBA" id="ARBA00024185"/>
    </source>
</evidence>
<dbReference type="PANTHER" id="PTHR10106">
    <property type="entry name" value="CYTOCHROME B561-RELATED"/>
    <property type="match status" value="1"/>
</dbReference>
<keyword evidence="11" id="KW-0968">Cytoplasmic vesicle</keyword>
<accession>A0A3B3U6X7</accession>
<evidence type="ECO:0000256" key="4">
    <source>
        <dbReference type="ARBA" id="ARBA00022692"/>
    </source>
</evidence>
<evidence type="ECO:0000313" key="20">
    <source>
        <dbReference type="Ensembl" id="ENSPLAP00000009090.1"/>
    </source>
</evidence>
<keyword evidence="9" id="KW-0408">Iron</keyword>
<keyword evidence="7" id="KW-0249">Electron transport</keyword>
<dbReference type="PANTHER" id="PTHR10106:SF14">
    <property type="entry name" value="TRANSMEMBRANE ASCORBATE-DEPENDENT REDUCTASE CYB561"/>
    <property type="match status" value="1"/>
</dbReference>
<evidence type="ECO:0000313" key="21">
    <source>
        <dbReference type="Proteomes" id="UP000261500"/>
    </source>
</evidence>
<dbReference type="InterPro" id="IPR043205">
    <property type="entry name" value="CYB561/CYBRD1-like"/>
</dbReference>
<dbReference type="Gene3D" id="1.20.120.1770">
    <property type="match status" value="1"/>
</dbReference>
<evidence type="ECO:0000256" key="15">
    <source>
        <dbReference type="ARBA" id="ARBA00032709"/>
    </source>
</evidence>
<dbReference type="Proteomes" id="UP000261500">
    <property type="component" value="Unplaced"/>
</dbReference>
<evidence type="ECO:0000259" key="19">
    <source>
        <dbReference type="PROSITE" id="PS50939"/>
    </source>
</evidence>
<evidence type="ECO:0000256" key="11">
    <source>
        <dbReference type="ARBA" id="ARBA00023329"/>
    </source>
</evidence>
<evidence type="ECO:0000256" key="16">
    <source>
        <dbReference type="ARBA" id="ARBA00045973"/>
    </source>
</evidence>
<dbReference type="Ensembl" id="ENSPLAT00000001790.1">
    <property type="protein sequence ID" value="ENSPLAP00000009090.1"/>
    <property type="gene ID" value="ENSPLAG00000011778.1"/>
</dbReference>
<comment type="function">
    <text evidence="16">Transmembrane reductase that uses ascorbate as an electron donor in the cytoplasm and transfers electrons across membranes to reduce monodehydro-L-ascorbate radical in the lumen of secretory vesicles. It is therefore involved the regeneration and homeostasis within secretory vesicles of ascorbate which in turn provides reducing equivalents needed to support the activity of intravesicular enzymes.</text>
</comment>
<evidence type="ECO:0000256" key="2">
    <source>
        <dbReference type="ARBA" id="ARBA00022448"/>
    </source>
</evidence>
<evidence type="ECO:0000256" key="18">
    <source>
        <dbReference type="SAM" id="Phobius"/>
    </source>
</evidence>
<evidence type="ECO:0000256" key="1">
    <source>
        <dbReference type="ARBA" id="ARBA00001970"/>
    </source>
</evidence>
<comment type="catalytic activity">
    <reaction evidence="17">
        <text>monodehydro-L-ascorbate radical(out) + L-ascorbate(in) = monodehydro-L-ascorbate radical(in) + L-ascorbate(out)</text>
        <dbReference type="Rhea" id="RHEA:66524"/>
        <dbReference type="ChEBI" id="CHEBI:38290"/>
        <dbReference type="ChEBI" id="CHEBI:59513"/>
    </reaction>
    <physiologicalReaction direction="left-to-right" evidence="17">
        <dbReference type="Rhea" id="RHEA:66525"/>
    </physiologicalReaction>
</comment>
<dbReference type="GO" id="GO:0042584">
    <property type="term" value="C:chromaffin granule membrane"/>
    <property type="evidence" value="ECO:0007669"/>
    <property type="project" value="UniProtKB-SubCell"/>
</dbReference>
<evidence type="ECO:0000256" key="14">
    <source>
        <dbReference type="ARBA" id="ARBA00030896"/>
    </source>
</evidence>
<feature type="domain" description="Cytochrome b561" evidence="19">
    <location>
        <begin position="1"/>
        <end position="60"/>
    </location>
</feature>
<keyword evidence="4 18" id="KW-0812">Transmembrane</keyword>
<keyword evidence="6" id="KW-1278">Translocase</keyword>
<reference evidence="20" key="2">
    <citation type="submission" date="2025-09" db="UniProtKB">
        <authorList>
            <consortium name="Ensembl"/>
        </authorList>
    </citation>
    <scope>IDENTIFICATION</scope>
</reference>
<evidence type="ECO:0000256" key="10">
    <source>
        <dbReference type="ARBA" id="ARBA00023136"/>
    </source>
</evidence>
<dbReference type="InterPro" id="IPR006593">
    <property type="entry name" value="Cyt_b561/ferric_Rdtase_TM"/>
</dbReference>
<evidence type="ECO:0000256" key="6">
    <source>
        <dbReference type="ARBA" id="ARBA00022967"/>
    </source>
</evidence>
<dbReference type="PROSITE" id="PS50939">
    <property type="entry name" value="CYTOCHROME_B561"/>
    <property type="match status" value="1"/>
</dbReference>
<dbReference type="STRING" id="48699.ENSPLAP00000009090"/>
<protein>
    <recommendedName>
        <fullName evidence="13">Transmembrane ascorbate-dependent reductase CYB561</fullName>
    </recommendedName>
    <alternativeName>
        <fullName evidence="14">Cytochrome b-561</fullName>
    </alternativeName>
    <alternativeName>
        <fullName evidence="15">Cytochrome b561</fullName>
    </alternativeName>
</protein>
<evidence type="ECO:0000256" key="9">
    <source>
        <dbReference type="ARBA" id="ARBA00023004"/>
    </source>
</evidence>
<evidence type="ECO:0000256" key="3">
    <source>
        <dbReference type="ARBA" id="ARBA00022617"/>
    </source>
</evidence>